<dbReference type="GO" id="GO:0009425">
    <property type="term" value="C:bacterial-type flagellum basal body"/>
    <property type="evidence" value="ECO:0007669"/>
    <property type="project" value="InterPro"/>
</dbReference>
<dbReference type="GO" id="GO:0071978">
    <property type="term" value="P:bacterial-type flagellum-dependent swarming motility"/>
    <property type="evidence" value="ECO:0007669"/>
    <property type="project" value="TreeGrafter"/>
</dbReference>
<gene>
    <name evidence="11" type="ORF">DRJ00_05165</name>
</gene>
<dbReference type="InterPro" id="IPR005503">
    <property type="entry name" value="FliL"/>
</dbReference>
<comment type="subcellular location">
    <subcellularLocation>
        <location evidence="2">Cell membrane</location>
        <topology evidence="2">Single-pass membrane protein</topology>
    </subcellularLocation>
</comment>
<proteinExistence type="inferred from homology"/>
<evidence type="ECO:0000256" key="4">
    <source>
        <dbReference type="ARBA" id="ARBA00022475"/>
    </source>
</evidence>
<comment type="function">
    <text evidence="1 10">Controls the rotational direction of flagella during chemotaxis.</text>
</comment>
<evidence type="ECO:0000256" key="3">
    <source>
        <dbReference type="ARBA" id="ARBA00008281"/>
    </source>
</evidence>
<dbReference type="AlphaFoldDB" id="A0A497E4E9"/>
<evidence type="ECO:0000256" key="9">
    <source>
        <dbReference type="ARBA" id="ARBA00023136"/>
    </source>
</evidence>
<protein>
    <recommendedName>
        <fullName evidence="10">Flagellar protein FliL</fullName>
    </recommendedName>
</protein>
<keyword evidence="11" id="KW-0282">Flagellum</keyword>
<evidence type="ECO:0000256" key="8">
    <source>
        <dbReference type="ARBA" id="ARBA00022989"/>
    </source>
</evidence>
<keyword evidence="11" id="KW-0969">Cilium</keyword>
<evidence type="ECO:0000256" key="6">
    <source>
        <dbReference type="ARBA" id="ARBA00022692"/>
    </source>
</evidence>
<comment type="caution">
    <text evidence="11">The sequence shown here is derived from an EMBL/GenBank/DDBJ whole genome shotgun (WGS) entry which is preliminary data.</text>
</comment>
<reference evidence="11 12" key="1">
    <citation type="submission" date="2018-06" db="EMBL/GenBank/DDBJ databases">
        <title>Extensive metabolic versatility and redundancy in microbially diverse, dynamic hydrothermal sediments.</title>
        <authorList>
            <person name="Dombrowski N."/>
            <person name="Teske A."/>
            <person name="Baker B.J."/>
        </authorList>
    </citation>
    <scope>NUCLEOTIDE SEQUENCE [LARGE SCALE GENOMIC DNA]</scope>
    <source>
        <strain evidence="11">B47_G16</strain>
    </source>
</reference>
<evidence type="ECO:0000256" key="5">
    <source>
        <dbReference type="ARBA" id="ARBA00022500"/>
    </source>
</evidence>
<keyword evidence="8 10" id="KW-1133">Transmembrane helix</keyword>
<keyword evidence="11" id="KW-0966">Cell projection</keyword>
<keyword evidence="4 10" id="KW-1003">Cell membrane</keyword>
<evidence type="ECO:0000313" key="12">
    <source>
        <dbReference type="Proteomes" id="UP000279422"/>
    </source>
</evidence>
<evidence type="ECO:0000256" key="7">
    <source>
        <dbReference type="ARBA" id="ARBA00022779"/>
    </source>
</evidence>
<dbReference type="Pfam" id="PF03748">
    <property type="entry name" value="FliL"/>
    <property type="match status" value="1"/>
</dbReference>
<dbReference type="Proteomes" id="UP000279422">
    <property type="component" value="Unassembled WGS sequence"/>
</dbReference>
<comment type="similarity">
    <text evidence="3 10">Belongs to the FliL family.</text>
</comment>
<evidence type="ECO:0000313" key="11">
    <source>
        <dbReference type="EMBL" id="RLE09068.1"/>
    </source>
</evidence>
<keyword evidence="5 10" id="KW-0145">Chemotaxis</keyword>
<keyword evidence="6 10" id="KW-0812">Transmembrane</keyword>
<feature type="transmembrane region" description="Helical" evidence="10">
    <location>
        <begin position="30"/>
        <end position="48"/>
    </location>
</feature>
<dbReference type="EMBL" id="QMPZ01000065">
    <property type="protein sequence ID" value="RLE09068.1"/>
    <property type="molecule type" value="Genomic_DNA"/>
</dbReference>
<dbReference type="PANTHER" id="PTHR35091">
    <property type="entry name" value="FLAGELLAR PROTEIN FLIL"/>
    <property type="match status" value="1"/>
</dbReference>
<keyword evidence="9 10" id="KW-0472">Membrane</keyword>
<dbReference type="GO" id="GO:0006935">
    <property type="term" value="P:chemotaxis"/>
    <property type="evidence" value="ECO:0007669"/>
    <property type="project" value="UniProtKB-KW"/>
</dbReference>
<sequence length="174" mass="20087">MPEENVNKEETKEETKEEKKVRKLFSLKSLLWWGIIFMVLLVGAYLVVEKVVVPSANIKKDVIHSKTVRKKREIKKTIYPLQPLVVNLAEQKARRYLKVTINLELDGPEVIKEIETLKPRLIDSIIILLSSKTLADIEDTKGKLSLRREIIASLNEELSTGRVTNVYFTEFIIQ</sequence>
<evidence type="ECO:0000256" key="2">
    <source>
        <dbReference type="ARBA" id="ARBA00004162"/>
    </source>
</evidence>
<keyword evidence="7 10" id="KW-0283">Flagellar rotation</keyword>
<dbReference type="GO" id="GO:0005886">
    <property type="term" value="C:plasma membrane"/>
    <property type="evidence" value="ECO:0007669"/>
    <property type="project" value="UniProtKB-SubCell"/>
</dbReference>
<evidence type="ECO:0000256" key="1">
    <source>
        <dbReference type="ARBA" id="ARBA00002254"/>
    </source>
</evidence>
<evidence type="ECO:0000256" key="10">
    <source>
        <dbReference type="RuleBase" id="RU364125"/>
    </source>
</evidence>
<accession>A0A497E4E9</accession>
<organism evidence="11 12">
    <name type="scientific">Aerophobetes bacterium</name>
    <dbReference type="NCBI Taxonomy" id="2030807"/>
    <lineage>
        <taxon>Bacteria</taxon>
        <taxon>Candidatus Aerophobota</taxon>
    </lineage>
</organism>
<name>A0A497E4E9_UNCAE</name>
<dbReference type="PANTHER" id="PTHR35091:SF2">
    <property type="entry name" value="FLAGELLAR PROTEIN FLIL"/>
    <property type="match status" value="1"/>
</dbReference>